<dbReference type="Proteomes" id="UP000177982">
    <property type="component" value="Unassembled WGS sequence"/>
</dbReference>
<evidence type="ECO:0000256" key="2">
    <source>
        <dbReference type="RuleBase" id="RU004447"/>
    </source>
</evidence>
<dbReference type="InterPro" id="IPR007863">
    <property type="entry name" value="Peptidase_M16_C"/>
</dbReference>
<comment type="caution">
    <text evidence="5">The sequence shown here is derived from an EMBL/GenBank/DDBJ whole genome shotgun (WGS) entry which is preliminary data.</text>
</comment>
<dbReference type="PANTHER" id="PTHR11851">
    <property type="entry name" value="METALLOPROTEASE"/>
    <property type="match status" value="1"/>
</dbReference>
<dbReference type="Gene3D" id="3.30.830.10">
    <property type="entry name" value="Metalloenzyme, LuxS/M16 peptidase-like"/>
    <property type="match status" value="2"/>
</dbReference>
<dbReference type="InterPro" id="IPR011765">
    <property type="entry name" value="Pept_M16_N"/>
</dbReference>
<feature type="domain" description="Peptidase M16 C-terminal" evidence="4">
    <location>
        <begin position="168"/>
        <end position="340"/>
    </location>
</feature>
<comment type="similarity">
    <text evidence="1 2">Belongs to the peptidase M16 family.</text>
</comment>
<proteinExistence type="inferred from homology"/>
<evidence type="ECO:0000259" key="3">
    <source>
        <dbReference type="Pfam" id="PF00675"/>
    </source>
</evidence>
<evidence type="ECO:0000313" key="5">
    <source>
        <dbReference type="EMBL" id="OHA07795.1"/>
    </source>
</evidence>
<dbReference type="InterPro" id="IPR011249">
    <property type="entry name" value="Metalloenz_LuxS/M16"/>
</dbReference>
<dbReference type="Pfam" id="PF00675">
    <property type="entry name" value="Peptidase_M16"/>
    <property type="match status" value="1"/>
</dbReference>
<dbReference type="GO" id="GO:0006508">
    <property type="term" value="P:proteolysis"/>
    <property type="evidence" value="ECO:0007669"/>
    <property type="project" value="InterPro"/>
</dbReference>
<evidence type="ECO:0008006" key="7">
    <source>
        <dbReference type="Google" id="ProtNLM"/>
    </source>
</evidence>
<dbReference type="GO" id="GO:0046872">
    <property type="term" value="F:metal ion binding"/>
    <property type="evidence" value="ECO:0007669"/>
    <property type="project" value="InterPro"/>
</dbReference>
<accession>A0A1G2L835</accession>
<dbReference type="SUPFAM" id="SSF63411">
    <property type="entry name" value="LuxS/MPP-like metallohydrolase"/>
    <property type="match status" value="2"/>
</dbReference>
<evidence type="ECO:0000313" key="6">
    <source>
        <dbReference type="Proteomes" id="UP000177982"/>
    </source>
</evidence>
<dbReference type="EMBL" id="MHQO01000003">
    <property type="protein sequence ID" value="OHA07795.1"/>
    <property type="molecule type" value="Genomic_DNA"/>
</dbReference>
<reference evidence="5 6" key="1">
    <citation type="journal article" date="2016" name="Nat. Commun.">
        <title>Thousands of microbial genomes shed light on interconnected biogeochemical processes in an aquifer system.</title>
        <authorList>
            <person name="Anantharaman K."/>
            <person name="Brown C.T."/>
            <person name="Hug L.A."/>
            <person name="Sharon I."/>
            <person name="Castelle C.J."/>
            <person name="Probst A.J."/>
            <person name="Thomas B.C."/>
            <person name="Singh A."/>
            <person name="Wilkins M.J."/>
            <person name="Karaoz U."/>
            <person name="Brodie E.L."/>
            <person name="Williams K.H."/>
            <person name="Hubbard S.S."/>
            <person name="Banfield J.F."/>
        </authorList>
    </citation>
    <scope>NUCLEOTIDE SEQUENCE [LARGE SCALE GENOMIC DNA]</scope>
</reference>
<protein>
    <recommendedName>
        <fullName evidence="7">Peptidase M16</fullName>
    </recommendedName>
</protein>
<feature type="domain" description="Peptidase M16 N-terminal" evidence="3">
    <location>
        <begin position="15"/>
        <end position="157"/>
    </location>
</feature>
<dbReference type="InterPro" id="IPR050361">
    <property type="entry name" value="MPP/UQCRC_Complex"/>
</dbReference>
<organism evidence="5 6">
    <name type="scientific">Candidatus Sungbacteria bacterium RIFCSPLOWO2_01_FULL_47_10</name>
    <dbReference type="NCBI Taxonomy" id="1802276"/>
    <lineage>
        <taxon>Bacteria</taxon>
        <taxon>Candidatus Sungiibacteriota</taxon>
    </lineage>
</organism>
<evidence type="ECO:0000256" key="1">
    <source>
        <dbReference type="ARBA" id="ARBA00007261"/>
    </source>
</evidence>
<dbReference type="PROSITE" id="PS00143">
    <property type="entry name" value="INSULINASE"/>
    <property type="match status" value="1"/>
</dbReference>
<sequence length="421" mass="47660">MFKKIVLPNGLRILTSPMKGTNTVTTLVMVGTGSDYENSKNNGISHFLEHMFFKGTKNRPKPLDVLRELDSIGSISNAFTSHEFTGYFIKAGKTFLDSSLDLLSDIYKNSLLKEEEVDRERQVIKEEIHRHNDTPTIYIWRIWERLLYGNQPAGWETLGPEKVLDSLMRKDFIHYFNTHYVSTNTAVIVAGSFGEDETIEKIKKYFSGIRTAKTGSPPPLLGGQKRPKLEIEYKETDQSHIIVGFHGLPAAHKDVFAMRLLAVITGGFWSARMFETIREKLGLAYNVRSSDESFSNRGYFVTYAGVDHSNAKKAIAAILKEYRKLADRGISQRELKLARNYVRGTSLIGMEASDAVADFIGIEEIVTGRPLTVEEVFSKIDKVTVEDVNRVAKKIFTERGLNMAVIGPYKEQKEFEKLLKL</sequence>
<dbReference type="InterPro" id="IPR001431">
    <property type="entry name" value="Pept_M16_Zn_BS"/>
</dbReference>
<dbReference type="Pfam" id="PF05193">
    <property type="entry name" value="Peptidase_M16_C"/>
    <property type="match status" value="1"/>
</dbReference>
<dbReference type="AlphaFoldDB" id="A0A1G2L835"/>
<dbReference type="GO" id="GO:0004222">
    <property type="term" value="F:metalloendopeptidase activity"/>
    <property type="evidence" value="ECO:0007669"/>
    <property type="project" value="InterPro"/>
</dbReference>
<name>A0A1G2L835_9BACT</name>
<dbReference type="PANTHER" id="PTHR11851:SF49">
    <property type="entry name" value="MITOCHONDRIAL-PROCESSING PEPTIDASE SUBUNIT ALPHA"/>
    <property type="match status" value="1"/>
</dbReference>
<evidence type="ECO:0000259" key="4">
    <source>
        <dbReference type="Pfam" id="PF05193"/>
    </source>
</evidence>
<gene>
    <name evidence="5" type="ORF">A2934_02890</name>
</gene>